<name>A0A9P5RRM2_9FUNG</name>
<dbReference type="Proteomes" id="UP000748756">
    <property type="component" value="Unassembled WGS sequence"/>
</dbReference>
<dbReference type="AlphaFoldDB" id="A0A9P5RRM2"/>
<sequence length="138" mass="15260">MASRIRTYLPKINSLVYKGDMFQVVPASLLSGHWKSIRIDAALDRSSCKALAEHCATLEALQVTNILEGSSSTLHQTLSSSPKLRILITSDDKLHVQSWIPYLEAEDFVDARCGTLNPWACETSVKVLKTTPVSQGRM</sequence>
<reference evidence="1" key="1">
    <citation type="journal article" date="2020" name="Fungal Divers.">
        <title>Resolving the Mortierellaceae phylogeny through synthesis of multi-gene phylogenetics and phylogenomics.</title>
        <authorList>
            <person name="Vandepol N."/>
            <person name="Liber J."/>
            <person name="Desiro A."/>
            <person name="Na H."/>
            <person name="Kennedy M."/>
            <person name="Barry K."/>
            <person name="Grigoriev I.V."/>
            <person name="Miller A.N."/>
            <person name="O'Donnell K."/>
            <person name="Stajich J.E."/>
            <person name="Bonito G."/>
        </authorList>
    </citation>
    <scope>NUCLEOTIDE SEQUENCE</scope>
    <source>
        <strain evidence="1">NRRL 6426</strain>
    </source>
</reference>
<evidence type="ECO:0000313" key="1">
    <source>
        <dbReference type="EMBL" id="KAF9144430.1"/>
    </source>
</evidence>
<organism evidence="1 2">
    <name type="scientific">Linnemannia schmuckeri</name>
    <dbReference type="NCBI Taxonomy" id="64567"/>
    <lineage>
        <taxon>Eukaryota</taxon>
        <taxon>Fungi</taxon>
        <taxon>Fungi incertae sedis</taxon>
        <taxon>Mucoromycota</taxon>
        <taxon>Mortierellomycotina</taxon>
        <taxon>Mortierellomycetes</taxon>
        <taxon>Mortierellales</taxon>
        <taxon>Mortierellaceae</taxon>
        <taxon>Linnemannia</taxon>
    </lineage>
</organism>
<protein>
    <submittedName>
        <fullName evidence="1">Uncharacterized protein</fullName>
    </submittedName>
</protein>
<proteinExistence type="predicted"/>
<keyword evidence="2" id="KW-1185">Reference proteome</keyword>
<dbReference type="EMBL" id="JAAAUQ010001010">
    <property type="protein sequence ID" value="KAF9144430.1"/>
    <property type="molecule type" value="Genomic_DNA"/>
</dbReference>
<accession>A0A9P5RRM2</accession>
<evidence type="ECO:0000313" key="2">
    <source>
        <dbReference type="Proteomes" id="UP000748756"/>
    </source>
</evidence>
<gene>
    <name evidence="1" type="ORF">BG015_000118</name>
</gene>
<comment type="caution">
    <text evidence="1">The sequence shown here is derived from an EMBL/GenBank/DDBJ whole genome shotgun (WGS) entry which is preliminary data.</text>
</comment>
<dbReference type="OrthoDB" id="2425515at2759"/>